<dbReference type="GO" id="GO:0004540">
    <property type="term" value="F:RNA nuclease activity"/>
    <property type="evidence" value="ECO:0007669"/>
    <property type="project" value="InterPro"/>
</dbReference>
<dbReference type="Pfam" id="PF25049">
    <property type="entry name" value="OB_HELZ2"/>
    <property type="match status" value="1"/>
</dbReference>
<organism evidence="3 4">
    <name type="scientific">Stichopus japonicus</name>
    <name type="common">Sea cucumber</name>
    <dbReference type="NCBI Taxonomy" id="307972"/>
    <lineage>
        <taxon>Eukaryota</taxon>
        <taxon>Metazoa</taxon>
        <taxon>Echinodermata</taxon>
        <taxon>Eleutherozoa</taxon>
        <taxon>Echinozoa</taxon>
        <taxon>Holothuroidea</taxon>
        <taxon>Aspidochirotacea</taxon>
        <taxon>Aspidochirotida</taxon>
        <taxon>Stichopodidae</taxon>
        <taxon>Apostichopus</taxon>
    </lineage>
</organism>
<sequence length="3312" mass="378941">MGRLYDSIDLKWANCVCKSELGNKIAGKMEDRDERNVRIKCGVFFLSHMKRWTLSYHQLRSFIDGLLKDLEAEANDLKVENKTGDYVDMLQYCLYVYEVYIFRLGLNTAEDDMRFLVLKAKLPLAAVYMGQYERAIDEARNVVRLIDHLGQYEQIREEAQLILSVANAGSNLLKYRNKGISKVELQRQKQNLHYLHLNTKGTEQKAMLKQMIEELGKELGPNQESAEAEINDTKSPDLAWIPDDVLKHQEKVEAYKTKKQQKKKKCRSRPTRTRSVDTENVSPEFHESNRCEDREDVSETPTRNDSLATEKKCRSRPTRPRSVNTENVSCADALKSKCKPKPCMEECGGAVGGCSADASSSKDVFSKVGTFTTSEIRDISRCEDGEDVSETPTSNDSLATELQQVSIDSDSTFGSILSFKYELRALCGLCFPRKTSLQNVNNRNICSAVSAHRWRKSYAVYQLLTTSNKWVRVYPRNPKLRPSYHPIMCRRGPRCDYRERHNLQCMFCHYPEEIELWEYQQQYSLPTIAEVIAVKDRENARSAVSNSQSSQDKKQLSILAANGAGNQYSCSYCNETHSEQWKLELHLKTPDHLANIKSDEDKKWYHRDPATAVTTGNYIICEDDQSGLCRYSGKRDVDNICEFAHGEDEVQEWKERHKYRMMKIEKVRKQRLFSFLDELLEAFNLSNKKETVMVQKLQGVDVKCIPDLEFSIEVGAKSEEGLYKNQWVFQVNCEELMERKLKRVGLLYDDDRPHFFLSHPLDEKHPQVCPGRILLNKECTKYSFEISFTSAVLGVFQQWVVLDFGDSDPVLYVPLKVRVASEHFRYSSPPIPIEVPWNANNSEIVKFPERHPKDPFYLSLEEKYLPPASSQIRLKKGHKLNRDNVQDHFHKMLWLEELARNDRLKKFTRWTKLETFDEIKEDSYYKAQGGELYAKISLTDSLLDDSEASQIVVSNVQFALLKFDKSSTRVYQAKVLTEKHLDLRNADSLYVSVGAQCVQDQQLEPNKTMKVLVQFQLERIHLCEMHFGVDNVTEMNLLFPPANMEPRFPKEGTEVAGNLNPRQSIVSEYIVGAGKTLPFVPGPTLLIGAFGTGKTETLARSIMKLLDQSPNNKILVCTHSNSAADVLVTSYLHKFLTDRKIMDETFERKLLRVYASIKNPASVNAEIKSSYAIFEDDEKRKTFRKPTYQDIIGCNIVVTTLATSIHLVALSKGQKTVKGYFGYIVIDEAGQALETEAMIPLGLAVENTVVVLSGDHIQIRPKVYSQKAKIFNFHASVLERLFEWNQSWQCRSHCLLTYNYRVEKKILDFITSLHYGGKLTAMSVHHRHPGYYPLSFLAVKGHDQLVGTSYINTAEVSAIVEQVQALAYTWPHQWGDLDIAVLTPYRLQVEQIRQKLRSRRLSHVNVESVQNVQGKQFKAVFISTVRTRKTLNKAQITTSSHFGKGTHNEQYYYGFLSDKGELITALTRCQCLLYVIGDPIALCSVGDCHGTWEKYIKECQENYSLFPPGTTLGSIKQKISAATQQLNPCAQSFQPQRRTEEPKLCSFPSSQFPPLCKTNEKTVWDEFCDREEYLKIDDAILKEVRKQVQRDQKTLMQMKLSTGEAFVQCFRGVDDNEDCFIVNSTRKDDAEIDDVGGDSVSEQLKVKDNIHGSDDDSIHDTDTSLNMQMVEIDGNVLWIEEGRKPALNQGRPVNWPKKVREYPEEYKICIMRIEPSGRAYAVLADGSSTEEIIISSKRRRERALDGDRVVMHILSETEGVYETLPLTQADTSKPTKLYGEVKHILERSVNPKFKKFVCTIDPDSYDLMCPFDRRYPKMVPMGRIRSTDCTTNIQIYNIIYQGDGRVEKDKVISLGTPDKSHQLFVVQYFKWSPDHPYPIGIVTEVLPPCDSPRNGIRILKLIHGVKDNWPHSFAQEIEKIFPDNWEIPEAELTGRAYRDFRKKDVFTVDPPESQDLDDALHVEKLTDGRLRVGVHIADVSYFIKKGSNLDKEASTRAVTFYPSFHDKPSHMLPTLFSTILCSLLPSKDRLTLSVIFMFEKNGTLIGDPEILRSVVCSVQRLTYRQVEMVLADRRSDDEVLPVVRRQIRDLYVVTSYLRRQRLGDGRFFNQTDEGEQETKNTMAHMLVEEMMILTNEAVANYLVGKRGNTIPVRYQPSPDTAKAQEWLTKFGKEAENGLKLSSMLPLIKEVTKEDSSKSPWQRPDEDKEFSIPDSDVIDFSMEDVSEEVGGVPLTKTTWENIRSTLKNINHSDLELQNIIGDEGGHPKQAVALSHLYKTLGNALYTNASKQRNGCHHFSLQKDFYTHFTSPIRRFIDLVVHRMLVACLEGEEPPYTAMELDDICHHCNNQTSEANKFSKMTQCLHFALKLQLASETKLAFIESVNDTSLQVLYPHERYLQATRSSTSIPLKHLKPSKKPDDGETINSVILHFKNSIYDYKPKVPEVRKKEAVLKTDRFIQSVPKSSWKNVLSSLKDGNINEMEDLLDQMVNEGKGSLLANDNLSKDLRISEITSEVDVRTSTGEDVAPKKYVDFKRDFECGQVVQVQLTAGLQRGLLVPKIQLFNMTPKFNFCIEHRENPVNCFAKLAEKPPDKCKNITQYVKSWLPLVEMMVVHNTVSGDETTYIRDVPVKWFKQQRKNGSVVKCGCFSLKRDWCDDRNIRYKYSQYYFCIRLDSQQVWSSSQMKHRMLECAPGDMIHTTKPNNRGMSLVVHAVTSSVEQDEKYKAIKIEFEVHYSSCDIPVELFDQNKNPLTCCTIEMIPKSNPDKRFEEAVQMVASTAACRKLMRHICLQRPLKVMNNVEDHDVVSKYLLRLGPEFNIEENVPKNVKCSPPNESQREALHLALSNTFSVIQGPPGTGKTRTGAFLAYFFNQMNRFLPFNSRHGIAPKILYCGPSNKSVDVIAGYLKLFMHDDFSIVRVYSESIEQQDFPMPGVSSVERKFGSREEAKMDPQHRNIALHHMIRAHSAPHAQAIKAIEKNFKKVPIRITKAVKRTVKELKNLIKSAMIEELKNHQVILCTCNASGRAVLSRKDPLNIIQVIIDEAGMCSEPETLIPLVNHNPRQVVLIGDHMQLRPIIQEPHAKKLGAENSLMEKYQKRAFTLKIQYRMHEEICHFPSEAFYEGELQTAQAVKNRVFDEQTGRIWPNGPDYPRVFCHVVGVEEMLTVRSEEGNEMSRSNPLEVYHVVRIAKYFINHLKVNPSQLAILSQYRLQCSQIKAELIDSELRDIHVSTVIRSQGSEWDYVIFSTVRSMSKVEIEAKPGKGWKSCHLGFTVDENQMNVALTRARRGHVVIVSFSPPCVLLKKLSMAVA</sequence>
<accession>A0A2G8LDF2</accession>
<feature type="domain" description="RNB" evidence="2">
    <location>
        <begin position="1937"/>
        <end position="2329"/>
    </location>
</feature>
<dbReference type="GO" id="GO:0004386">
    <property type="term" value="F:helicase activity"/>
    <property type="evidence" value="ECO:0007669"/>
    <property type="project" value="UniProtKB-KW"/>
</dbReference>
<keyword evidence="3" id="KW-0067">ATP-binding</keyword>
<gene>
    <name evidence="3" type="ORF">BSL78_04790</name>
</gene>
<comment type="caution">
    <text evidence="3">The sequence shown here is derived from an EMBL/GenBank/DDBJ whole genome shotgun (WGS) entry which is preliminary data.</text>
</comment>
<dbReference type="Gene3D" id="3.40.50.300">
    <property type="entry name" value="P-loop containing nucleotide triphosphate hydrolases"/>
    <property type="match status" value="4"/>
</dbReference>
<dbReference type="GO" id="GO:0035198">
    <property type="term" value="F:miRNA binding"/>
    <property type="evidence" value="ECO:0007669"/>
    <property type="project" value="InterPro"/>
</dbReference>
<dbReference type="InterPro" id="IPR056787">
    <property type="entry name" value="OB_HELZ2"/>
</dbReference>
<dbReference type="GO" id="GO:0035196">
    <property type="term" value="P:miRNA processing"/>
    <property type="evidence" value="ECO:0007669"/>
    <property type="project" value="TreeGrafter"/>
</dbReference>
<name>A0A2G8LDF2_STIJA</name>
<dbReference type="Pfam" id="PF13086">
    <property type="entry name" value="AAA_11"/>
    <property type="match status" value="3"/>
</dbReference>
<dbReference type="FunFam" id="3.40.50.300:FF:000419">
    <property type="entry name" value="Probable helicase with zinc finger domain"/>
    <property type="match status" value="1"/>
</dbReference>
<dbReference type="SUPFAM" id="SSF50249">
    <property type="entry name" value="Nucleic acid-binding proteins"/>
    <property type="match status" value="2"/>
</dbReference>
<dbReference type="PROSITE" id="PS01175">
    <property type="entry name" value="RIBONUCLEASE_II"/>
    <property type="match status" value="1"/>
</dbReference>
<keyword evidence="3" id="KW-0378">Hydrolase</keyword>
<dbReference type="PANTHER" id="PTHR14928:SF14">
    <property type="entry name" value="ACETAZOLAMIDE CONFERRING RESISTANCE PROTEIN ZAM"/>
    <property type="match status" value="1"/>
</dbReference>
<keyword evidence="3" id="KW-0347">Helicase</keyword>
<dbReference type="CDD" id="cd18808">
    <property type="entry name" value="SF1_C_Upf1"/>
    <property type="match status" value="2"/>
</dbReference>
<dbReference type="InterPro" id="IPR041679">
    <property type="entry name" value="DNA2/NAM7-like_C"/>
</dbReference>
<dbReference type="InterPro" id="IPR022966">
    <property type="entry name" value="RNase_II/R_CS"/>
</dbReference>
<protein>
    <submittedName>
        <fullName evidence="3">Putative helicase with zinc finger domain 2-like</fullName>
    </submittedName>
</protein>
<dbReference type="STRING" id="307972.A0A2G8LDF2"/>
<keyword evidence="4" id="KW-1185">Reference proteome</keyword>
<dbReference type="SMART" id="SM00955">
    <property type="entry name" value="RNB"/>
    <property type="match status" value="1"/>
</dbReference>
<dbReference type="InterPro" id="IPR039691">
    <property type="entry name" value="ZC3H7A/B"/>
</dbReference>
<dbReference type="OrthoDB" id="2285229at2759"/>
<keyword evidence="3" id="KW-0547">Nucleotide-binding</keyword>
<dbReference type="PANTHER" id="PTHR14928">
    <property type="entry name" value="MICRO-RNA BINDING ZINC FINGER CCCH DOMAIN-CONTAINING PROTEIN 7"/>
    <property type="match status" value="1"/>
</dbReference>
<dbReference type="SUPFAM" id="SSF52540">
    <property type="entry name" value="P-loop containing nucleoside triphosphate hydrolases"/>
    <property type="match status" value="2"/>
</dbReference>
<evidence type="ECO:0000256" key="1">
    <source>
        <dbReference type="SAM" id="MobiDB-lite"/>
    </source>
</evidence>
<evidence type="ECO:0000313" key="4">
    <source>
        <dbReference type="Proteomes" id="UP000230750"/>
    </source>
</evidence>
<feature type="region of interest" description="Disordered" evidence="1">
    <location>
        <begin position="254"/>
        <end position="326"/>
    </location>
</feature>
<evidence type="ECO:0000259" key="2">
    <source>
        <dbReference type="SMART" id="SM00955"/>
    </source>
</evidence>
<dbReference type="EMBL" id="MRZV01000117">
    <property type="protein sequence ID" value="PIK58284.1"/>
    <property type="molecule type" value="Genomic_DNA"/>
</dbReference>
<proteinExistence type="predicted"/>
<dbReference type="Pfam" id="PF13087">
    <property type="entry name" value="AAA_12"/>
    <property type="match status" value="2"/>
</dbReference>
<feature type="compositionally biased region" description="Basic residues" evidence="1">
    <location>
        <begin position="257"/>
        <end position="272"/>
    </location>
</feature>
<dbReference type="Pfam" id="PF00773">
    <property type="entry name" value="RNB"/>
    <property type="match status" value="2"/>
</dbReference>
<dbReference type="InterPro" id="IPR012340">
    <property type="entry name" value="NA-bd_OB-fold"/>
</dbReference>
<dbReference type="Proteomes" id="UP000230750">
    <property type="component" value="Unassembled WGS sequence"/>
</dbReference>
<dbReference type="InterPro" id="IPR027417">
    <property type="entry name" value="P-loop_NTPase"/>
</dbReference>
<feature type="compositionally biased region" description="Basic and acidic residues" evidence="1">
    <location>
        <begin position="284"/>
        <end position="293"/>
    </location>
</feature>
<dbReference type="InterPro" id="IPR001900">
    <property type="entry name" value="RNase_II/R"/>
</dbReference>
<reference evidence="3 4" key="1">
    <citation type="journal article" date="2017" name="PLoS Biol.">
        <title>The sea cucumber genome provides insights into morphological evolution and visceral regeneration.</title>
        <authorList>
            <person name="Zhang X."/>
            <person name="Sun L."/>
            <person name="Yuan J."/>
            <person name="Sun Y."/>
            <person name="Gao Y."/>
            <person name="Zhang L."/>
            <person name="Li S."/>
            <person name="Dai H."/>
            <person name="Hamel J.F."/>
            <person name="Liu C."/>
            <person name="Yu Y."/>
            <person name="Liu S."/>
            <person name="Lin W."/>
            <person name="Guo K."/>
            <person name="Jin S."/>
            <person name="Xu P."/>
            <person name="Storey K.B."/>
            <person name="Huan P."/>
            <person name="Zhang T."/>
            <person name="Zhou Y."/>
            <person name="Zhang J."/>
            <person name="Lin C."/>
            <person name="Li X."/>
            <person name="Xing L."/>
            <person name="Huo D."/>
            <person name="Sun M."/>
            <person name="Wang L."/>
            <person name="Mercier A."/>
            <person name="Li F."/>
            <person name="Yang H."/>
            <person name="Xiang J."/>
        </authorList>
    </citation>
    <scope>NUCLEOTIDE SEQUENCE [LARGE SCALE GENOMIC DNA]</scope>
    <source>
        <strain evidence="3">Shaxun</strain>
        <tissue evidence="3">Muscle</tissue>
    </source>
</reference>
<dbReference type="InterPro" id="IPR041677">
    <property type="entry name" value="DNA2/NAM7_AAA_11"/>
</dbReference>
<evidence type="ECO:0000313" key="3">
    <source>
        <dbReference type="EMBL" id="PIK58284.1"/>
    </source>
</evidence>
<dbReference type="InterPro" id="IPR047187">
    <property type="entry name" value="SF1_C_Upf1"/>
</dbReference>